<keyword evidence="1" id="KW-1133">Transmembrane helix</keyword>
<proteinExistence type="predicted"/>
<feature type="transmembrane region" description="Helical" evidence="1">
    <location>
        <begin position="48"/>
        <end position="70"/>
    </location>
</feature>
<keyword evidence="1" id="KW-0472">Membrane</keyword>
<dbReference type="PATRIC" id="fig|1302.21.peg.767"/>
<protein>
    <submittedName>
        <fullName evidence="2">Accessory secretory protein Asp5</fullName>
    </submittedName>
</protein>
<organism evidence="2 3">
    <name type="scientific">Streptococcus gordonii</name>
    <dbReference type="NCBI Taxonomy" id="1302"/>
    <lineage>
        <taxon>Bacteria</taxon>
        <taxon>Bacillati</taxon>
        <taxon>Bacillota</taxon>
        <taxon>Bacilli</taxon>
        <taxon>Lactobacillales</taxon>
        <taxon>Streptococcaceae</taxon>
        <taxon>Streptococcus</taxon>
    </lineage>
</organism>
<dbReference type="InterPro" id="IPR031548">
    <property type="entry name" value="Asp5"/>
</dbReference>
<comment type="caution">
    <text evidence="2">The sequence shown here is derived from an EMBL/GenBank/DDBJ whole genome shotgun (WGS) entry which is preliminary data.</text>
</comment>
<reference evidence="2 3" key="1">
    <citation type="submission" date="2016-01" db="EMBL/GenBank/DDBJ databases">
        <title>Highly variable Streptococcus oralis are common among viridans streptococci isolated from primates.</title>
        <authorList>
            <person name="Denapaite D."/>
            <person name="Rieger M."/>
            <person name="Koendgen S."/>
            <person name="Brueckner R."/>
            <person name="Ochigava I."/>
            <person name="Kappeler P."/>
            <person name="Maetz-Rensing K."/>
            <person name="Leendertz F."/>
            <person name="Hakenbeck R."/>
        </authorList>
    </citation>
    <scope>NUCLEOTIDE SEQUENCE [LARGE SCALE GENOMIC DNA]</scope>
    <source>
        <strain evidence="2 3">DD07</strain>
    </source>
</reference>
<evidence type="ECO:0000256" key="1">
    <source>
        <dbReference type="SAM" id="Phobius"/>
    </source>
</evidence>
<gene>
    <name evidence="2" type="ORF">SGODD07_00691</name>
</gene>
<dbReference type="AlphaFoldDB" id="A0A139N9U5"/>
<dbReference type="EMBL" id="LQRC01000098">
    <property type="protein sequence ID" value="KXT72541.1"/>
    <property type="molecule type" value="Genomic_DNA"/>
</dbReference>
<evidence type="ECO:0000313" key="3">
    <source>
        <dbReference type="Proteomes" id="UP000070096"/>
    </source>
</evidence>
<dbReference type="Pfam" id="PF17000">
    <property type="entry name" value="Asp5"/>
    <property type="match status" value="1"/>
</dbReference>
<accession>A0A139N9U5</accession>
<keyword evidence="1" id="KW-0812">Transmembrane</keyword>
<name>A0A139N9U5_STRGN</name>
<evidence type="ECO:0000313" key="2">
    <source>
        <dbReference type="EMBL" id="KXT72541.1"/>
    </source>
</evidence>
<dbReference type="RefSeq" id="WP_061410855.1">
    <property type="nucleotide sequence ID" value="NZ_RJPG01000001.1"/>
</dbReference>
<dbReference type="Proteomes" id="UP000070096">
    <property type="component" value="Unassembled WGS sequence"/>
</dbReference>
<sequence length="73" mass="8458">MQKLLLILTILLALILITLVISLPRENQQFFSETRSTIGKSGYWETNFLKKIILLIVSILLFLTLIFYMIQTA</sequence>